<dbReference type="STRING" id="1125847.NT26_4130"/>
<dbReference type="EMBL" id="FO082820">
    <property type="protein sequence ID" value="CCF21852.1"/>
    <property type="molecule type" value="Genomic_DNA"/>
</dbReference>
<dbReference type="OrthoDB" id="8375322at2"/>
<gene>
    <name evidence="1" type="ORF">NT26_4130</name>
</gene>
<name>L0NN97_9HYPH</name>
<dbReference type="RefSeq" id="WP_052642412.1">
    <property type="nucleotide sequence ID" value="NZ_FO082820.1"/>
</dbReference>
<dbReference type="KEGG" id="rht:NT26_4130"/>
<organism evidence="1 2">
    <name type="scientific">Pseudorhizobium banfieldiae</name>
    <dbReference type="NCBI Taxonomy" id="1125847"/>
    <lineage>
        <taxon>Bacteria</taxon>
        <taxon>Pseudomonadati</taxon>
        <taxon>Pseudomonadota</taxon>
        <taxon>Alphaproteobacteria</taxon>
        <taxon>Hyphomicrobiales</taxon>
        <taxon>Rhizobiaceae</taxon>
        <taxon>Rhizobium/Agrobacterium group</taxon>
        <taxon>Pseudorhizobium</taxon>
    </lineage>
</organism>
<reference evidence="1 2" key="1">
    <citation type="journal article" date="2013" name="Genome Biol. Evol.">
        <title>Life in an arsenic-containing gold mine: genome and physiology of the autotrophic arsenite-oxidizing bacterium rhizobium sp. NT-26.</title>
        <authorList>
            <person name="Andres J."/>
            <person name="Arsene-Ploetze F."/>
            <person name="Barbe V."/>
            <person name="Brochier-Armanet C."/>
            <person name="Cleiss-Arnold J."/>
            <person name="Coppee J.Y."/>
            <person name="Dillies M.A."/>
            <person name="Geist"/>
            <person name="L"/>
            <person name="Joublin A."/>
            <person name="Koechler S."/>
            <person name="Lassalle F."/>
            <person name="Marchal M."/>
            <person name="Medigue C."/>
            <person name="Muller D."/>
            <person name="Nesme X."/>
            <person name="Plewniak F."/>
            <person name="Proux C."/>
            <person name="Ramirez-Bahena M.H."/>
            <person name="Schenowitz C."/>
            <person name="Sismeiro O."/>
            <person name="Vallenet D."/>
            <person name="Santini J.M."/>
            <person name="Bertin P.N."/>
        </authorList>
    </citation>
    <scope>NUCLEOTIDE SEQUENCE [LARGE SCALE GENOMIC DNA]</scope>
    <source>
        <strain evidence="1 2">NT-26</strain>
    </source>
</reference>
<evidence type="ECO:0000313" key="1">
    <source>
        <dbReference type="EMBL" id="CCF21852.1"/>
    </source>
</evidence>
<protein>
    <submittedName>
        <fullName evidence="1">Uncharacterized protein</fullName>
    </submittedName>
</protein>
<accession>L0NN97</accession>
<dbReference type="Proteomes" id="UP000010792">
    <property type="component" value="Chromosome"/>
</dbReference>
<keyword evidence="2" id="KW-1185">Reference proteome</keyword>
<sequence>MQQATENAPDEPYEKGMHIIFDVVTRCAVVTFRGDMDIIGPYPNRSAAIAAAEARCRENGWGQ</sequence>
<evidence type="ECO:0000313" key="2">
    <source>
        <dbReference type="Proteomes" id="UP000010792"/>
    </source>
</evidence>
<dbReference type="AlphaFoldDB" id="L0NN97"/>
<proteinExistence type="predicted"/>